<proteinExistence type="predicted"/>
<organism evidence="2 3">
    <name type="scientific">Lasius niger</name>
    <name type="common">Black garden ant</name>
    <dbReference type="NCBI Taxonomy" id="67767"/>
    <lineage>
        <taxon>Eukaryota</taxon>
        <taxon>Metazoa</taxon>
        <taxon>Ecdysozoa</taxon>
        <taxon>Arthropoda</taxon>
        <taxon>Hexapoda</taxon>
        <taxon>Insecta</taxon>
        <taxon>Pterygota</taxon>
        <taxon>Neoptera</taxon>
        <taxon>Endopterygota</taxon>
        <taxon>Hymenoptera</taxon>
        <taxon>Apocrita</taxon>
        <taxon>Aculeata</taxon>
        <taxon>Formicoidea</taxon>
        <taxon>Formicidae</taxon>
        <taxon>Formicinae</taxon>
        <taxon>Lasius</taxon>
        <taxon>Lasius</taxon>
    </lineage>
</organism>
<protein>
    <recommendedName>
        <fullName evidence="1">Tc1-like transposase DDE domain-containing protein</fullName>
    </recommendedName>
</protein>
<evidence type="ECO:0000259" key="1">
    <source>
        <dbReference type="Pfam" id="PF13358"/>
    </source>
</evidence>
<dbReference type="Proteomes" id="UP000036403">
    <property type="component" value="Unassembled WGS sequence"/>
</dbReference>
<dbReference type="InterPro" id="IPR036397">
    <property type="entry name" value="RNaseH_sf"/>
</dbReference>
<dbReference type="AlphaFoldDB" id="A0A0J7K5X2"/>
<dbReference type="Gene3D" id="3.30.420.10">
    <property type="entry name" value="Ribonuclease H-like superfamily/Ribonuclease H"/>
    <property type="match status" value="1"/>
</dbReference>
<comment type="caution">
    <text evidence="2">The sequence shown here is derived from an EMBL/GenBank/DDBJ whole genome shotgun (WGS) entry which is preliminary data.</text>
</comment>
<dbReference type="PaxDb" id="67767-A0A0J7K5X2"/>
<evidence type="ECO:0000313" key="2">
    <source>
        <dbReference type="EMBL" id="KMQ85772.1"/>
    </source>
</evidence>
<sequence length="137" mass="16266">MGPLHRIEGIMDRKVYLNILENVMLPYAKHYVGRGFIYQQDNDPKHRAAEVRDWFQRHRVTLMEWPSQSPDLNIIEPLWEELQRRLVNKRATNTAEKFSQLKEEWKKIPQSTIDALIDSMPRRCQAVIDAKGFATKY</sequence>
<accession>A0A0J7K5X2</accession>
<keyword evidence="3" id="KW-1185">Reference proteome</keyword>
<reference evidence="2 3" key="1">
    <citation type="submission" date="2015-04" db="EMBL/GenBank/DDBJ databases">
        <title>Lasius niger genome sequencing.</title>
        <authorList>
            <person name="Konorov E.A."/>
            <person name="Nikitin M.A."/>
            <person name="Kirill M.V."/>
            <person name="Chang P."/>
        </authorList>
    </citation>
    <scope>NUCLEOTIDE SEQUENCE [LARGE SCALE GENOMIC DNA]</scope>
    <source>
        <tissue evidence="2">Whole</tissue>
    </source>
</reference>
<gene>
    <name evidence="2" type="ORF">RF55_15480</name>
</gene>
<name>A0A0J7K5X2_LASNI</name>
<dbReference type="Pfam" id="PF13358">
    <property type="entry name" value="DDE_3"/>
    <property type="match status" value="1"/>
</dbReference>
<dbReference type="OrthoDB" id="7555448at2759"/>
<dbReference type="GO" id="GO:0003676">
    <property type="term" value="F:nucleic acid binding"/>
    <property type="evidence" value="ECO:0007669"/>
    <property type="project" value="InterPro"/>
</dbReference>
<dbReference type="EMBL" id="LBMM01013187">
    <property type="protein sequence ID" value="KMQ85772.1"/>
    <property type="molecule type" value="Genomic_DNA"/>
</dbReference>
<dbReference type="InterPro" id="IPR038717">
    <property type="entry name" value="Tc1-like_DDE_dom"/>
</dbReference>
<evidence type="ECO:0000313" key="3">
    <source>
        <dbReference type="Proteomes" id="UP000036403"/>
    </source>
</evidence>
<dbReference type="STRING" id="67767.A0A0J7K5X2"/>
<feature type="domain" description="Tc1-like transposase DDE" evidence="1">
    <location>
        <begin position="18"/>
        <end position="97"/>
    </location>
</feature>